<proteinExistence type="predicted"/>
<dbReference type="EMBL" id="RKRF01000010">
    <property type="protein sequence ID" value="RPF52155.1"/>
    <property type="molecule type" value="Genomic_DNA"/>
</dbReference>
<dbReference type="OrthoDB" id="10013202at2"/>
<reference evidence="1 2" key="1">
    <citation type="submission" date="2018-11" db="EMBL/GenBank/DDBJ databases">
        <title>Genomic Encyclopedia of Type Strains, Phase IV (KMG-IV): sequencing the most valuable type-strain genomes for metagenomic binning, comparative biology and taxonomic classification.</title>
        <authorList>
            <person name="Goeker M."/>
        </authorList>
    </citation>
    <scope>NUCLEOTIDE SEQUENCE [LARGE SCALE GENOMIC DNA]</scope>
    <source>
        <strain evidence="1 2">DSM 18090</strain>
    </source>
</reference>
<dbReference type="RefSeq" id="WP_124222334.1">
    <property type="nucleotide sequence ID" value="NZ_RKRF01000010.1"/>
</dbReference>
<protein>
    <submittedName>
        <fullName evidence="1">Uncharacterized protein</fullName>
    </submittedName>
</protein>
<accession>A0A3N5C2B4</accession>
<gene>
    <name evidence="1" type="ORF">EDC24_2145</name>
</gene>
<evidence type="ECO:0000313" key="2">
    <source>
        <dbReference type="Proteomes" id="UP000276443"/>
    </source>
</evidence>
<evidence type="ECO:0000313" key="1">
    <source>
        <dbReference type="EMBL" id="RPF52155.1"/>
    </source>
</evidence>
<keyword evidence="2" id="KW-1185">Reference proteome</keyword>
<name>A0A3N5C2B4_9BACI</name>
<dbReference type="Proteomes" id="UP000276443">
    <property type="component" value="Unassembled WGS sequence"/>
</dbReference>
<dbReference type="AlphaFoldDB" id="A0A3N5C2B4"/>
<comment type="caution">
    <text evidence="1">The sequence shown here is derived from an EMBL/GenBank/DDBJ whole genome shotgun (WGS) entry which is preliminary data.</text>
</comment>
<sequence length="98" mass="11651">MSRDVYLKKLIYQTLDDQLDKMKKNRKDEQSFLYLEGESIHLLLTLLLLNMDAPVEESQLKQVEDKDINQILNNLDQMIVNKRQSYNKILQELGVERI</sequence>
<organism evidence="1 2">
    <name type="scientific">Aquisalibacillus elongatus</name>
    <dbReference type="NCBI Taxonomy" id="485577"/>
    <lineage>
        <taxon>Bacteria</taxon>
        <taxon>Bacillati</taxon>
        <taxon>Bacillota</taxon>
        <taxon>Bacilli</taxon>
        <taxon>Bacillales</taxon>
        <taxon>Bacillaceae</taxon>
        <taxon>Aquisalibacillus</taxon>
    </lineage>
</organism>